<dbReference type="Proteomes" id="UP000199598">
    <property type="component" value="Unassembled WGS sequence"/>
</dbReference>
<sequence>MSNIAEGSPLYADWFYVDGDKRVGPVSFAELERRFSSRTLHEKTLVWTAKFDDDWKELGAVIIAKVPEVCVPAAPKKMPDNFWFYILICSPVPLALVEAGLWYLFPEWLTGGMGVILLYLTTSVTLVLLDIRALDKSGRKDVTGSLIVWLFFLVPLYVLFRASKTHGKGLLLTVIYLLFSIAGSYLVEELIAKMLVH</sequence>
<keyword evidence="4" id="KW-1185">Reference proteome</keyword>
<evidence type="ECO:0000313" key="3">
    <source>
        <dbReference type="EMBL" id="SFK99780.1"/>
    </source>
</evidence>
<dbReference type="EMBL" id="FOSK01000013">
    <property type="protein sequence ID" value="SFK99780.1"/>
    <property type="molecule type" value="Genomic_DNA"/>
</dbReference>
<feature type="domain" description="GYF" evidence="2">
    <location>
        <begin position="14"/>
        <end position="61"/>
    </location>
</feature>
<name>A0A1I4E488_9HYPH</name>
<evidence type="ECO:0000313" key="4">
    <source>
        <dbReference type="Proteomes" id="UP000199598"/>
    </source>
</evidence>
<feature type="transmembrane region" description="Helical" evidence="1">
    <location>
        <begin position="111"/>
        <end position="131"/>
    </location>
</feature>
<keyword evidence="1" id="KW-0472">Membrane</keyword>
<reference evidence="3 4" key="1">
    <citation type="submission" date="2016-10" db="EMBL/GenBank/DDBJ databases">
        <authorList>
            <person name="Varghese N."/>
            <person name="Submissions S."/>
        </authorList>
    </citation>
    <scope>NUCLEOTIDE SEQUENCE [LARGE SCALE GENOMIC DNA]</scope>
    <source>
        <strain evidence="3 4">DSM 16392</strain>
    </source>
</reference>
<organism evidence="3 4">
    <name type="scientific">Pseudovibrio ascidiaceicola</name>
    <dbReference type="NCBI Taxonomy" id="285279"/>
    <lineage>
        <taxon>Bacteria</taxon>
        <taxon>Pseudomonadati</taxon>
        <taxon>Pseudomonadota</taxon>
        <taxon>Alphaproteobacteria</taxon>
        <taxon>Hyphomicrobiales</taxon>
        <taxon>Stappiaceae</taxon>
        <taxon>Pseudovibrio</taxon>
    </lineage>
</organism>
<proteinExistence type="predicted"/>
<evidence type="ECO:0000259" key="2">
    <source>
        <dbReference type="Pfam" id="PF14237"/>
    </source>
</evidence>
<protein>
    <recommendedName>
        <fullName evidence="2">GYF domain-containing protein</fullName>
    </recommendedName>
</protein>
<evidence type="ECO:0000256" key="1">
    <source>
        <dbReference type="SAM" id="Phobius"/>
    </source>
</evidence>
<keyword evidence="1" id="KW-0812">Transmembrane</keyword>
<comment type="caution">
    <text evidence="3">The sequence shown here is derived from an EMBL/GenBank/DDBJ whole genome shotgun (WGS) entry which is preliminary data.</text>
</comment>
<dbReference type="Pfam" id="PF14237">
    <property type="entry name" value="GYF_2"/>
    <property type="match status" value="1"/>
</dbReference>
<keyword evidence="1" id="KW-1133">Transmembrane helix</keyword>
<dbReference type="InterPro" id="IPR025640">
    <property type="entry name" value="GYF_2"/>
</dbReference>
<feature type="transmembrane region" description="Helical" evidence="1">
    <location>
        <begin position="169"/>
        <end position="187"/>
    </location>
</feature>
<feature type="transmembrane region" description="Helical" evidence="1">
    <location>
        <begin position="143"/>
        <end position="163"/>
    </location>
</feature>
<dbReference type="RefSeq" id="WP_093522797.1">
    <property type="nucleotide sequence ID" value="NZ_FOSK01000013.1"/>
</dbReference>
<gene>
    <name evidence="3" type="ORF">SAMN04488518_113144</name>
</gene>
<accession>A0A1I4E488</accession>
<feature type="transmembrane region" description="Helical" evidence="1">
    <location>
        <begin position="82"/>
        <end position="105"/>
    </location>
</feature>